<evidence type="ECO:0000256" key="5">
    <source>
        <dbReference type="ARBA" id="ARBA00023136"/>
    </source>
</evidence>
<gene>
    <name evidence="7" type="ORF">CTM72_07245</name>
</gene>
<evidence type="ECO:0000256" key="6">
    <source>
        <dbReference type="SAM" id="Phobius"/>
    </source>
</evidence>
<feature type="transmembrane region" description="Helical" evidence="6">
    <location>
        <begin position="143"/>
        <end position="165"/>
    </location>
</feature>
<feature type="transmembrane region" description="Helical" evidence="6">
    <location>
        <begin position="177"/>
        <end position="201"/>
    </location>
</feature>
<dbReference type="Pfam" id="PF01810">
    <property type="entry name" value="LysE"/>
    <property type="match status" value="1"/>
</dbReference>
<name>A0A2D3NVW0_9FUSO</name>
<keyword evidence="3 6" id="KW-0812">Transmembrane</keyword>
<dbReference type="Proteomes" id="UP000230056">
    <property type="component" value="Chromosome"/>
</dbReference>
<dbReference type="PANTHER" id="PTHR30086:SF20">
    <property type="entry name" value="ARGININE EXPORTER PROTEIN ARGO-RELATED"/>
    <property type="match status" value="1"/>
</dbReference>
<keyword evidence="2" id="KW-1003">Cell membrane</keyword>
<feature type="transmembrane region" description="Helical" evidence="6">
    <location>
        <begin position="68"/>
        <end position="89"/>
    </location>
</feature>
<dbReference type="AlphaFoldDB" id="A0A2D3NVW0"/>
<evidence type="ECO:0000256" key="1">
    <source>
        <dbReference type="ARBA" id="ARBA00004651"/>
    </source>
</evidence>
<reference evidence="7 8" key="1">
    <citation type="submission" date="2017-11" db="EMBL/GenBank/DDBJ databases">
        <title>Genome sequencing of Fusobacterium periodonticum KCOM 1261.</title>
        <authorList>
            <person name="Kook J.-K."/>
            <person name="Park S.-N."/>
            <person name="Lim Y.K."/>
        </authorList>
    </citation>
    <scope>NUCLEOTIDE SEQUENCE [LARGE SCALE GENOMIC DNA]</scope>
    <source>
        <strain evidence="7 8">KCOM 1261</strain>
    </source>
</reference>
<organism evidence="7 8">
    <name type="scientific">Fusobacterium pseudoperiodonticum</name>
    <dbReference type="NCBI Taxonomy" id="2663009"/>
    <lineage>
        <taxon>Bacteria</taxon>
        <taxon>Fusobacteriati</taxon>
        <taxon>Fusobacteriota</taxon>
        <taxon>Fusobacteriia</taxon>
        <taxon>Fusobacteriales</taxon>
        <taxon>Fusobacteriaceae</taxon>
        <taxon>Fusobacterium</taxon>
    </lineage>
</organism>
<feature type="transmembrane region" description="Helical" evidence="6">
    <location>
        <begin position="6"/>
        <end position="26"/>
    </location>
</feature>
<keyword evidence="5 6" id="KW-0472">Membrane</keyword>
<evidence type="ECO:0000313" key="8">
    <source>
        <dbReference type="Proteomes" id="UP000230056"/>
    </source>
</evidence>
<sequence length="203" mass="22571">MDMYLQGFLMGLAYVAPIGVQNLFVINSAISQKRVRALLIALIVIFFDITLAFACFFGIGLLIDKLEWLKLIILLIGSLIVIYIGQGLIRSKSSFKETDTNISLTKVITTACVVTWFNPQAIIDGTMMLGAFRVNLAASDATYFILGVVSASFTWFTGVTLFISFFRDKFNDKVLRVINIVCGAIIIFYGIKLLLSFYTMLKG</sequence>
<dbReference type="EMBL" id="CP024699">
    <property type="protein sequence ID" value="ATV59527.1"/>
    <property type="molecule type" value="Genomic_DNA"/>
</dbReference>
<protein>
    <submittedName>
        <fullName evidence="7">L-lysine permease</fullName>
    </submittedName>
</protein>
<evidence type="ECO:0000256" key="3">
    <source>
        <dbReference type="ARBA" id="ARBA00022692"/>
    </source>
</evidence>
<feature type="transmembrane region" description="Helical" evidence="6">
    <location>
        <begin position="101"/>
        <end position="123"/>
    </location>
</feature>
<comment type="subcellular location">
    <subcellularLocation>
        <location evidence="1">Cell membrane</location>
        <topology evidence="1">Multi-pass membrane protein</topology>
    </subcellularLocation>
</comment>
<evidence type="ECO:0000256" key="4">
    <source>
        <dbReference type="ARBA" id="ARBA00022989"/>
    </source>
</evidence>
<proteinExistence type="predicted"/>
<dbReference type="GO" id="GO:0005886">
    <property type="term" value="C:plasma membrane"/>
    <property type="evidence" value="ECO:0007669"/>
    <property type="project" value="UniProtKB-SubCell"/>
</dbReference>
<evidence type="ECO:0000256" key="2">
    <source>
        <dbReference type="ARBA" id="ARBA00022475"/>
    </source>
</evidence>
<feature type="transmembrane region" description="Helical" evidence="6">
    <location>
        <begin position="38"/>
        <end position="62"/>
    </location>
</feature>
<dbReference type="GO" id="GO:0015171">
    <property type="term" value="F:amino acid transmembrane transporter activity"/>
    <property type="evidence" value="ECO:0007669"/>
    <property type="project" value="TreeGrafter"/>
</dbReference>
<accession>A0A2D3NVW0</accession>
<keyword evidence="4 6" id="KW-1133">Transmembrane helix</keyword>
<dbReference type="RefSeq" id="WP_100024959.1">
    <property type="nucleotide sequence ID" value="NZ_CP024699.1"/>
</dbReference>
<dbReference type="InterPro" id="IPR001123">
    <property type="entry name" value="LeuE-type"/>
</dbReference>
<dbReference type="PANTHER" id="PTHR30086">
    <property type="entry name" value="ARGININE EXPORTER PROTEIN ARGO"/>
    <property type="match status" value="1"/>
</dbReference>
<evidence type="ECO:0000313" key="7">
    <source>
        <dbReference type="EMBL" id="ATV59527.1"/>
    </source>
</evidence>